<gene>
    <name evidence="1" type="ORF">GOB87_16290</name>
</gene>
<comment type="caution">
    <text evidence="1">The sequence shown here is derived from an EMBL/GenBank/DDBJ whole genome shotgun (WGS) entry which is preliminary data.</text>
</comment>
<evidence type="ECO:0000313" key="2">
    <source>
        <dbReference type="Proteomes" id="UP000597459"/>
    </source>
</evidence>
<organism evidence="1 2">
    <name type="scientific">Acetobacter estunensis</name>
    <dbReference type="NCBI Taxonomy" id="104097"/>
    <lineage>
        <taxon>Bacteria</taxon>
        <taxon>Pseudomonadati</taxon>
        <taxon>Pseudomonadota</taxon>
        <taxon>Alphaproteobacteria</taxon>
        <taxon>Acetobacterales</taxon>
        <taxon>Acetobacteraceae</taxon>
        <taxon>Acetobacter</taxon>
    </lineage>
</organism>
<sequence>MPVRFGDWKNVHRRRRRRCKSGVIERFSGI</sequence>
<dbReference type="EMBL" id="WOTH01000105">
    <property type="protein sequence ID" value="NHO55456.1"/>
    <property type="molecule type" value="Genomic_DNA"/>
</dbReference>
<proteinExistence type="predicted"/>
<keyword evidence="2" id="KW-1185">Reference proteome</keyword>
<dbReference type="AlphaFoldDB" id="A0A967BBE3"/>
<evidence type="ECO:0000313" key="1">
    <source>
        <dbReference type="EMBL" id="NHO55456.1"/>
    </source>
</evidence>
<protein>
    <submittedName>
        <fullName evidence="1">Uncharacterized protein</fullName>
    </submittedName>
</protein>
<accession>A0A967BBE3</accession>
<name>A0A967BBE3_9PROT</name>
<dbReference type="Proteomes" id="UP000597459">
    <property type="component" value="Unassembled WGS sequence"/>
</dbReference>
<reference evidence="1" key="1">
    <citation type="submission" date="2019-11" db="EMBL/GenBank/DDBJ databases">
        <title>Description of new Acetobacter species.</title>
        <authorList>
            <person name="Cleenwerck I."/>
            <person name="Sombolestani A.S."/>
        </authorList>
    </citation>
    <scope>NUCLEOTIDE SEQUENCE</scope>
    <source>
        <strain evidence="1">LMG 1626</strain>
    </source>
</reference>